<comment type="caution">
    <text evidence="1">The sequence shown here is derived from an EMBL/GenBank/DDBJ whole genome shotgun (WGS) entry which is preliminary data.</text>
</comment>
<sequence length="156" mass="17124">MRKSGLTRGSPNLVVLCLRKGVSLRKIKFLQKDTFGKALGYRCGLGRRALCSYFRCGTVGAGREHDTCPRAKESRCIGFGRGNAEGHVVTSVDSVHVSGGHWLLIYGINTSNPKNSTPTFLTPFIPYMVSLSRYSNFPRGQTSHCPITNSKESQIV</sequence>
<keyword evidence="2" id="KW-1185">Reference proteome</keyword>
<proteinExistence type="predicted"/>
<accession>A0AAD4ZX68</accession>
<reference evidence="1 2" key="1">
    <citation type="journal article" date="2022" name="G3 (Bethesda)">
        <title>Whole-genome sequence and methylome profiling of the almond [Prunus dulcis (Mill.) D.A. Webb] cultivar 'Nonpareil'.</title>
        <authorList>
            <person name="D'Amico-Willman K.M."/>
            <person name="Ouma W.Z."/>
            <person name="Meulia T."/>
            <person name="Sideli G.M."/>
            <person name="Gradziel T.M."/>
            <person name="Fresnedo-Ramirez J."/>
        </authorList>
    </citation>
    <scope>NUCLEOTIDE SEQUENCE [LARGE SCALE GENOMIC DNA]</scope>
    <source>
        <strain evidence="1">Clone GOH B32 T37-40</strain>
    </source>
</reference>
<dbReference type="EMBL" id="JAJFAZ020000001">
    <property type="protein sequence ID" value="KAI5355930.1"/>
    <property type="molecule type" value="Genomic_DNA"/>
</dbReference>
<gene>
    <name evidence="1" type="ORF">L3X38_008825</name>
</gene>
<evidence type="ECO:0000313" key="1">
    <source>
        <dbReference type="EMBL" id="KAI5355930.1"/>
    </source>
</evidence>
<name>A0AAD4ZX68_PRUDU</name>
<protein>
    <submittedName>
        <fullName evidence="1">Uncharacterized protein</fullName>
    </submittedName>
</protein>
<dbReference type="AlphaFoldDB" id="A0AAD4ZX68"/>
<dbReference type="Proteomes" id="UP001054821">
    <property type="component" value="Chromosome 1"/>
</dbReference>
<organism evidence="1 2">
    <name type="scientific">Prunus dulcis</name>
    <name type="common">Almond</name>
    <name type="synonym">Amygdalus dulcis</name>
    <dbReference type="NCBI Taxonomy" id="3755"/>
    <lineage>
        <taxon>Eukaryota</taxon>
        <taxon>Viridiplantae</taxon>
        <taxon>Streptophyta</taxon>
        <taxon>Embryophyta</taxon>
        <taxon>Tracheophyta</taxon>
        <taxon>Spermatophyta</taxon>
        <taxon>Magnoliopsida</taxon>
        <taxon>eudicotyledons</taxon>
        <taxon>Gunneridae</taxon>
        <taxon>Pentapetalae</taxon>
        <taxon>rosids</taxon>
        <taxon>fabids</taxon>
        <taxon>Rosales</taxon>
        <taxon>Rosaceae</taxon>
        <taxon>Amygdaloideae</taxon>
        <taxon>Amygdaleae</taxon>
        <taxon>Prunus</taxon>
    </lineage>
</organism>
<evidence type="ECO:0000313" key="2">
    <source>
        <dbReference type="Proteomes" id="UP001054821"/>
    </source>
</evidence>